<dbReference type="AlphaFoldDB" id="A0A1K0JPX4"/>
<sequence>MAAGPSPNSATCMKCKKISPTRCGQSSRICCLQLQKTLLNRCIQSENLPAAEDIKKAERRLVATENKSLKKPDALYRAIDTWPRNLPRKLLPK</sequence>
<dbReference type="EMBL" id="FMSH01000503">
    <property type="protein sequence ID" value="SCU98904.1"/>
    <property type="molecule type" value="Genomic_DNA"/>
</dbReference>
<protein>
    <submittedName>
        <fullName evidence="1">Uncharacterized protein</fullName>
    </submittedName>
</protein>
<name>A0A1K0JPX4_CUPNE</name>
<proteinExistence type="predicted"/>
<accession>A0A1K0JPX4</accession>
<organism evidence="1">
    <name type="scientific">Cupriavidus necator</name>
    <name type="common">Alcaligenes eutrophus</name>
    <name type="synonym">Ralstonia eutropha</name>
    <dbReference type="NCBI Taxonomy" id="106590"/>
    <lineage>
        <taxon>Bacteria</taxon>
        <taxon>Pseudomonadati</taxon>
        <taxon>Pseudomonadota</taxon>
        <taxon>Betaproteobacteria</taxon>
        <taxon>Burkholderiales</taxon>
        <taxon>Burkholderiaceae</taxon>
        <taxon>Cupriavidus</taxon>
    </lineage>
</organism>
<gene>
    <name evidence="1" type="ORF">CNECB9_560034</name>
</gene>
<reference evidence="1" key="1">
    <citation type="submission" date="2016-09" db="EMBL/GenBank/DDBJ databases">
        <authorList>
            <person name="Capua I."/>
            <person name="De Benedictis P."/>
            <person name="Joannis T."/>
            <person name="Lombin L.H."/>
            <person name="Cattoli G."/>
        </authorList>
    </citation>
    <scope>NUCLEOTIDE SEQUENCE</scope>
    <source>
        <strain evidence="1">B9</strain>
    </source>
</reference>
<evidence type="ECO:0000313" key="1">
    <source>
        <dbReference type="EMBL" id="SCU98904.1"/>
    </source>
</evidence>